<evidence type="ECO:0000256" key="2">
    <source>
        <dbReference type="ARBA" id="ARBA00022679"/>
    </source>
</evidence>
<dbReference type="GO" id="GO:0016757">
    <property type="term" value="F:glycosyltransferase activity"/>
    <property type="evidence" value="ECO:0007669"/>
    <property type="project" value="UniProtKB-KW"/>
</dbReference>
<name>A0AAV4LD66_9BACL</name>
<dbReference type="Proteomes" id="UP001057291">
    <property type="component" value="Unassembled WGS sequence"/>
</dbReference>
<keyword evidence="1" id="KW-0328">Glycosyltransferase</keyword>
<dbReference type="Pfam" id="PF00534">
    <property type="entry name" value="Glycos_transf_1"/>
    <property type="match status" value="1"/>
</dbReference>
<dbReference type="Gene3D" id="3.40.50.2000">
    <property type="entry name" value="Glycogen Phosphorylase B"/>
    <property type="match status" value="2"/>
</dbReference>
<feature type="domain" description="Glycosyl transferase family 1" evidence="3">
    <location>
        <begin position="189"/>
        <end position="352"/>
    </location>
</feature>
<dbReference type="SUPFAM" id="SSF53756">
    <property type="entry name" value="UDP-Glycosyltransferase/glycogen phosphorylase"/>
    <property type="match status" value="1"/>
</dbReference>
<evidence type="ECO:0000259" key="3">
    <source>
        <dbReference type="Pfam" id="PF00534"/>
    </source>
</evidence>
<dbReference type="Pfam" id="PF13439">
    <property type="entry name" value="Glyco_transf_4"/>
    <property type="match status" value="1"/>
</dbReference>
<dbReference type="InterPro" id="IPR028098">
    <property type="entry name" value="Glyco_trans_4-like_N"/>
</dbReference>
<accession>A0AAV4LD66</accession>
<dbReference type="PANTHER" id="PTHR12526:SF510">
    <property type="entry name" value="D-INOSITOL 3-PHOSPHATE GLYCOSYLTRANSFERASE"/>
    <property type="match status" value="1"/>
</dbReference>
<evidence type="ECO:0000313" key="5">
    <source>
        <dbReference type="EMBL" id="GIM45671.1"/>
    </source>
</evidence>
<dbReference type="EMBL" id="BOQE01000001">
    <property type="protein sequence ID" value="GIM45671.1"/>
    <property type="molecule type" value="Genomic_DNA"/>
</dbReference>
<evidence type="ECO:0000313" key="6">
    <source>
        <dbReference type="Proteomes" id="UP001057291"/>
    </source>
</evidence>
<evidence type="ECO:0000259" key="4">
    <source>
        <dbReference type="Pfam" id="PF13439"/>
    </source>
</evidence>
<protein>
    <submittedName>
        <fullName evidence="5">Glycosyl transferase</fullName>
    </submittedName>
</protein>
<dbReference type="AlphaFoldDB" id="A0AAV4LD66"/>
<organism evidence="5 6">
    <name type="scientific">Collibacillus ludicampi</name>
    <dbReference type="NCBI Taxonomy" id="2771369"/>
    <lineage>
        <taxon>Bacteria</taxon>
        <taxon>Bacillati</taxon>
        <taxon>Bacillota</taxon>
        <taxon>Bacilli</taxon>
        <taxon>Bacillales</taxon>
        <taxon>Alicyclobacillaceae</taxon>
        <taxon>Collibacillus</taxon>
    </lineage>
</organism>
<sequence>MDVPMRILYIIGGGEFGGAEQHLLSLVKSLDPTQYKPHVAVFYDAEFAARVREYHVPVTVLGPGKSYLILSGLTEVRRLIRTFRPEIIHTHGVRANLVGRIANRLEGTPCKLITTVHSVLALDYPVAWKRWLFGRLEEWTGRYVDHFILVSHAMEREFRKTVASDRISVIHNAIELPSVRPSRAKHSTLRDELNLSQDTVLVGTVARMHPVKGHIYLIQAIRELVKQWPDVHYVWIGGGELREDLEKQVQQAGLQNVIHFLGVRKDVPDLLPQLDLFVLPSISEGLSVAILEAMAAGVPVITTAVGGSPEIVTHQVDGILVPAQAPAALAEAIRDALSHPERMKKMGLAGQEKVYREFSTERLLAQTTAVYQQICRK</sequence>
<comment type="caution">
    <text evidence="5">The sequence shown here is derived from an EMBL/GenBank/DDBJ whole genome shotgun (WGS) entry which is preliminary data.</text>
</comment>
<dbReference type="InterPro" id="IPR001296">
    <property type="entry name" value="Glyco_trans_1"/>
</dbReference>
<dbReference type="PANTHER" id="PTHR12526">
    <property type="entry name" value="GLYCOSYLTRANSFERASE"/>
    <property type="match status" value="1"/>
</dbReference>
<gene>
    <name evidence="5" type="ORF">DNHGIG_12200</name>
</gene>
<reference evidence="5" key="1">
    <citation type="journal article" date="2023" name="Int. J. Syst. Evol. Microbiol.">
        <title>Collibacillus ludicampi gen. nov., sp. nov., a new soil bacterium of the family Alicyclobacillaceae.</title>
        <authorList>
            <person name="Jojima T."/>
            <person name="Ioku Y."/>
            <person name="Fukuta Y."/>
            <person name="Shirasaka N."/>
            <person name="Matsumura Y."/>
            <person name="Mori M."/>
        </authorList>
    </citation>
    <scope>NUCLEOTIDE SEQUENCE</scope>
    <source>
        <strain evidence="5">TP075</strain>
    </source>
</reference>
<keyword evidence="2 5" id="KW-0808">Transferase</keyword>
<proteinExistence type="predicted"/>
<evidence type="ECO:0000256" key="1">
    <source>
        <dbReference type="ARBA" id="ARBA00022676"/>
    </source>
</evidence>
<keyword evidence="6" id="KW-1185">Reference proteome</keyword>
<feature type="domain" description="Glycosyltransferase subfamily 4-like N-terminal" evidence="4">
    <location>
        <begin position="16"/>
        <end position="176"/>
    </location>
</feature>